<evidence type="ECO:0000256" key="5">
    <source>
        <dbReference type="ARBA" id="ARBA00012780"/>
    </source>
</evidence>
<evidence type="ECO:0000313" key="25">
    <source>
        <dbReference type="EMBL" id="KAF2089124.1"/>
    </source>
</evidence>
<dbReference type="InterPro" id="IPR018620">
    <property type="entry name" value="Ubiquitin3-bd_protein_But2_C"/>
</dbReference>
<keyword evidence="16" id="KW-0449">Lipoprotein</keyword>
<evidence type="ECO:0000256" key="23">
    <source>
        <dbReference type="SAM" id="SignalP"/>
    </source>
</evidence>
<dbReference type="FunFam" id="3.20.20.80:FF:000233">
    <property type="entry name" value="Probable glucan endo-1,3-beta-glucosidase eglC"/>
    <property type="match status" value="1"/>
</dbReference>
<evidence type="ECO:0000313" key="26">
    <source>
        <dbReference type="Proteomes" id="UP000799776"/>
    </source>
</evidence>
<name>A0A6A5YEB2_9PEZI</name>
<evidence type="ECO:0000256" key="10">
    <source>
        <dbReference type="ARBA" id="ARBA00022622"/>
    </source>
</evidence>
<keyword evidence="26" id="KW-1185">Reference proteome</keyword>
<dbReference type="Proteomes" id="UP000799776">
    <property type="component" value="Unassembled WGS sequence"/>
</dbReference>
<dbReference type="InterPro" id="IPR050732">
    <property type="entry name" value="Beta-glucan_modifiers"/>
</dbReference>
<dbReference type="GO" id="GO:0005886">
    <property type="term" value="C:plasma membrane"/>
    <property type="evidence" value="ECO:0007669"/>
    <property type="project" value="UniProtKB-SubCell"/>
</dbReference>
<dbReference type="GO" id="GO:0009986">
    <property type="term" value="C:cell surface"/>
    <property type="evidence" value="ECO:0007669"/>
    <property type="project" value="TreeGrafter"/>
</dbReference>
<evidence type="ECO:0000256" key="4">
    <source>
        <dbReference type="ARBA" id="ARBA00008773"/>
    </source>
</evidence>
<feature type="chain" id="PRO_5025692946" description="Probable glucan endo-1,3-beta-glucosidase eglC" evidence="23">
    <location>
        <begin position="19"/>
        <end position="450"/>
    </location>
</feature>
<evidence type="ECO:0000256" key="1">
    <source>
        <dbReference type="ARBA" id="ARBA00000382"/>
    </source>
</evidence>
<dbReference type="InterPro" id="IPR000490">
    <property type="entry name" value="Glyco_hydro_17"/>
</dbReference>
<feature type="signal peptide" evidence="23">
    <location>
        <begin position="1"/>
        <end position="18"/>
    </location>
</feature>
<evidence type="ECO:0000256" key="11">
    <source>
        <dbReference type="ARBA" id="ARBA00022729"/>
    </source>
</evidence>
<evidence type="ECO:0000256" key="18">
    <source>
        <dbReference type="ARBA" id="ARBA00023326"/>
    </source>
</evidence>
<dbReference type="PANTHER" id="PTHR16631">
    <property type="entry name" value="GLUCAN 1,3-BETA-GLUCOSIDASE"/>
    <property type="match status" value="1"/>
</dbReference>
<evidence type="ECO:0000256" key="6">
    <source>
        <dbReference type="ARBA" id="ARBA00019762"/>
    </source>
</evidence>
<dbReference type="GO" id="GO:0000272">
    <property type="term" value="P:polysaccharide catabolic process"/>
    <property type="evidence" value="ECO:0007669"/>
    <property type="project" value="UniProtKB-KW"/>
</dbReference>
<evidence type="ECO:0000256" key="19">
    <source>
        <dbReference type="ARBA" id="ARBA00025152"/>
    </source>
</evidence>
<dbReference type="GO" id="GO:0098552">
    <property type="term" value="C:side of membrane"/>
    <property type="evidence" value="ECO:0007669"/>
    <property type="project" value="UniProtKB-KW"/>
</dbReference>
<evidence type="ECO:0000256" key="14">
    <source>
        <dbReference type="ARBA" id="ARBA00023180"/>
    </source>
</evidence>
<evidence type="ECO:0000256" key="2">
    <source>
        <dbReference type="ARBA" id="ARBA00004191"/>
    </source>
</evidence>
<keyword evidence="12 25" id="KW-0378">Hydrolase</keyword>
<keyword evidence="15" id="KW-0119">Carbohydrate metabolism</keyword>
<dbReference type="Pfam" id="PF09792">
    <property type="entry name" value="But2"/>
    <property type="match status" value="1"/>
</dbReference>
<dbReference type="OrthoDB" id="77201at2759"/>
<dbReference type="Gene3D" id="3.20.20.80">
    <property type="entry name" value="Glycosidases"/>
    <property type="match status" value="1"/>
</dbReference>
<keyword evidence="14" id="KW-0325">Glycoprotein</keyword>
<evidence type="ECO:0000256" key="3">
    <source>
        <dbReference type="ARBA" id="ARBA00004609"/>
    </source>
</evidence>
<dbReference type="EC" id="3.2.1.39" evidence="5"/>
<keyword evidence="7" id="KW-1003">Cell membrane</keyword>
<dbReference type="GO" id="GO:0071555">
    <property type="term" value="P:cell wall organization"/>
    <property type="evidence" value="ECO:0007669"/>
    <property type="project" value="UniProtKB-KW"/>
</dbReference>
<evidence type="ECO:0000259" key="24">
    <source>
        <dbReference type="Pfam" id="PF09792"/>
    </source>
</evidence>
<keyword evidence="13" id="KW-0472">Membrane</keyword>
<dbReference type="GO" id="GO:0005576">
    <property type="term" value="C:extracellular region"/>
    <property type="evidence" value="ECO:0007669"/>
    <property type="project" value="TreeGrafter"/>
</dbReference>
<evidence type="ECO:0000256" key="12">
    <source>
        <dbReference type="ARBA" id="ARBA00022801"/>
    </source>
</evidence>
<evidence type="ECO:0000256" key="13">
    <source>
        <dbReference type="ARBA" id="ARBA00023136"/>
    </source>
</evidence>
<accession>A0A6A5YEB2</accession>
<dbReference type="PANTHER" id="PTHR16631:SF13">
    <property type="entry name" value="GLUCAN ENDO-1,3-BETA-GLUCOSIDASE EGLC-RELATED"/>
    <property type="match status" value="1"/>
</dbReference>
<protein>
    <recommendedName>
        <fullName evidence="6">Probable glucan endo-1,3-beta-glucosidase eglC</fullName>
        <ecNumber evidence="5">3.2.1.39</ecNumber>
    </recommendedName>
    <alternativeName>
        <fullName evidence="20">Endo-1,3-beta-glucanase eglC</fullName>
    </alternativeName>
    <alternativeName>
        <fullName evidence="21">Laminarinase eglC</fullName>
    </alternativeName>
</protein>
<evidence type="ECO:0000256" key="15">
    <source>
        <dbReference type="ARBA" id="ARBA00023277"/>
    </source>
</evidence>
<dbReference type="SUPFAM" id="SSF51445">
    <property type="entry name" value="(Trans)glycosidases"/>
    <property type="match status" value="1"/>
</dbReference>
<dbReference type="Pfam" id="PF00332">
    <property type="entry name" value="Glyco_hydro_17"/>
    <property type="match status" value="1"/>
</dbReference>
<keyword evidence="18" id="KW-0624">Polysaccharide degradation</keyword>
<proteinExistence type="inferred from homology"/>
<keyword evidence="8" id="KW-0134">Cell wall</keyword>
<keyword evidence="17" id="KW-0961">Cell wall biogenesis/degradation</keyword>
<feature type="domain" description="Ubiquitin 3 binding protein But2 C-terminal" evidence="24">
    <location>
        <begin position="313"/>
        <end position="440"/>
    </location>
</feature>
<evidence type="ECO:0000256" key="21">
    <source>
        <dbReference type="ARBA" id="ARBA00032906"/>
    </source>
</evidence>
<organism evidence="25 26">
    <name type="scientific">Saccharata proteae CBS 121410</name>
    <dbReference type="NCBI Taxonomy" id="1314787"/>
    <lineage>
        <taxon>Eukaryota</taxon>
        <taxon>Fungi</taxon>
        <taxon>Dikarya</taxon>
        <taxon>Ascomycota</taxon>
        <taxon>Pezizomycotina</taxon>
        <taxon>Dothideomycetes</taxon>
        <taxon>Dothideomycetes incertae sedis</taxon>
        <taxon>Botryosphaeriales</taxon>
        <taxon>Saccharataceae</taxon>
        <taxon>Saccharata</taxon>
    </lineage>
</organism>
<keyword evidence="11 23" id="KW-0732">Signal</keyword>
<dbReference type="EMBL" id="ML978715">
    <property type="protein sequence ID" value="KAF2089124.1"/>
    <property type="molecule type" value="Genomic_DNA"/>
</dbReference>
<sequence>MLASALLALAATISTAAAQYKGFNYGSTFTNGAAKQQSDFESDFKTAQALVGTSGFASARLYTMIQSGTTNSPISAIPAAISTKTSLLLGLWGSAGQANFDNELAALTSAIQQYGSQLTDLIAGISVGSEDLYRISPTGIENMSGAGAGPDELVSYITQVRNVIKDTAISGAPVGHVDTWTAYVNASNNPLIAACDFLGMDAYPYFQNTMANGIANAKALFYDALGQTKAASQGIPVWVTETGWPVSGPTENLAVPGLDNAKTYWDEVGCSLFGTTNTWWYTLQDAAPTTPSPSFGIVGSTLSTNPLFDLTCPAAGASSSYNGTVSKTVSSVFQFDLPQSYAGKQCSLIFLLPKQADLETSAYSLSGTGGLKVTFLAQPINQQATYNNLPAKQTTDSVPSVTPGTSYVVSTQECPAGETVTFEASSTGDLALNFFQDYNPSPLGFYITAC</sequence>
<evidence type="ECO:0000256" key="7">
    <source>
        <dbReference type="ARBA" id="ARBA00022475"/>
    </source>
</evidence>
<reference evidence="25" key="1">
    <citation type="journal article" date="2020" name="Stud. Mycol.">
        <title>101 Dothideomycetes genomes: a test case for predicting lifestyles and emergence of pathogens.</title>
        <authorList>
            <person name="Haridas S."/>
            <person name="Albert R."/>
            <person name="Binder M."/>
            <person name="Bloem J."/>
            <person name="Labutti K."/>
            <person name="Salamov A."/>
            <person name="Andreopoulos B."/>
            <person name="Baker S."/>
            <person name="Barry K."/>
            <person name="Bills G."/>
            <person name="Bluhm B."/>
            <person name="Cannon C."/>
            <person name="Castanera R."/>
            <person name="Culley D."/>
            <person name="Daum C."/>
            <person name="Ezra D."/>
            <person name="Gonzalez J."/>
            <person name="Henrissat B."/>
            <person name="Kuo A."/>
            <person name="Liang C."/>
            <person name="Lipzen A."/>
            <person name="Lutzoni F."/>
            <person name="Magnuson J."/>
            <person name="Mondo S."/>
            <person name="Nolan M."/>
            <person name="Ohm R."/>
            <person name="Pangilinan J."/>
            <person name="Park H.-J."/>
            <person name="Ramirez L."/>
            <person name="Alfaro M."/>
            <person name="Sun H."/>
            <person name="Tritt A."/>
            <person name="Yoshinaga Y."/>
            <person name="Zwiers L.-H."/>
            <person name="Turgeon B."/>
            <person name="Goodwin S."/>
            <person name="Spatafora J."/>
            <person name="Crous P."/>
            <person name="Grigoriev I."/>
        </authorList>
    </citation>
    <scope>NUCLEOTIDE SEQUENCE</scope>
    <source>
        <strain evidence="25">CBS 121410</strain>
    </source>
</reference>
<comment type="similarity">
    <text evidence="4 22">Belongs to the glycosyl hydrolase 17 family.</text>
</comment>
<evidence type="ECO:0000256" key="9">
    <source>
        <dbReference type="ARBA" id="ARBA00022525"/>
    </source>
</evidence>
<evidence type="ECO:0000256" key="16">
    <source>
        <dbReference type="ARBA" id="ARBA00023288"/>
    </source>
</evidence>
<dbReference type="InterPro" id="IPR017853">
    <property type="entry name" value="GH"/>
</dbReference>
<comment type="function">
    <text evidence="19">Glucanases play a role in cell expansion during growth, in cell-cell fusion during mating, and in spore release during sporulation. This enzyme may be involved in beta-glucan degradation and also function biosynthetically as a transglycosylase.</text>
</comment>
<dbReference type="GO" id="GO:0042973">
    <property type="term" value="F:glucan endo-1,3-beta-D-glucosidase activity"/>
    <property type="evidence" value="ECO:0007669"/>
    <property type="project" value="UniProtKB-EC"/>
</dbReference>
<evidence type="ECO:0000256" key="8">
    <source>
        <dbReference type="ARBA" id="ARBA00022512"/>
    </source>
</evidence>
<evidence type="ECO:0000256" key="20">
    <source>
        <dbReference type="ARBA" id="ARBA00032134"/>
    </source>
</evidence>
<dbReference type="AlphaFoldDB" id="A0A6A5YEB2"/>
<keyword evidence="9" id="KW-0964">Secreted</keyword>
<dbReference type="GO" id="GO:0009277">
    <property type="term" value="C:fungal-type cell wall"/>
    <property type="evidence" value="ECO:0007669"/>
    <property type="project" value="TreeGrafter"/>
</dbReference>
<comment type="subcellular location">
    <subcellularLocation>
        <location evidence="3">Cell membrane</location>
        <topology evidence="3">Lipid-anchor</topology>
        <topology evidence="3">GPI-anchor</topology>
    </subcellularLocation>
    <subcellularLocation>
        <location evidence="2">Secreted</location>
        <location evidence="2">Cell wall</location>
    </subcellularLocation>
</comment>
<gene>
    <name evidence="25" type="ORF">K490DRAFT_72742</name>
</gene>
<keyword evidence="10" id="KW-0336">GPI-anchor</keyword>
<evidence type="ECO:0000256" key="17">
    <source>
        <dbReference type="ARBA" id="ARBA00023316"/>
    </source>
</evidence>
<evidence type="ECO:0000256" key="22">
    <source>
        <dbReference type="RuleBase" id="RU004335"/>
    </source>
</evidence>
<comment type="catalytic activity">
    <reaction evidence="1">
        <text>Hydrolysis of (1-&gt;3)-beta-D-glucosidic linkages in (1-&gt;3)-beta-D-glucans.</text>
        <dbReference type="EC" id="3.2.1.39"/>
    </reaction>
</comment>